<reference evidence="5 6" key="1">
    <citation type="submission" date="2019-07" db="EMBL/GenBank/DDBJ databases">
        <title>Genomes of Cafeteria roenbergensis.</title>
        <authorList>
            <person name="Fischer M.G."/>
            <person name="Hackl T."/>
            <person name="Roman M."/>
        </authorList>
    </citation>
    <scope>NUCLEOTIDE SEQUENCE [LARGE SCALE GENOMIC DNA]</scope>
    <source>
        <strain evidence="1 6">BVI</strain>
        <strain evidence="2 8">Cflag</strain>
        <strain evidence="4 5">E4-10P</strain>
        <strain evidence="3 7">RCC970-E3</strain>
    </source>
</reference>
<sequence length="157" mass="16547">MAAAAPAPAVELLELKRVTVEPNECPLVSPIGVKLDYELSSEVTGGYWAVFYVIDTVRRRHLIQLGTTSVGDLAKGANSMEFSAKELNFAGVKASRLTTAGMLTCALRRAKGDAPADGDEELAAVNMVVQVETASGKPAGKSTEPAELVRTVFDPLA</sequence>
<proteinExistence type="predicted"/>
<dbReference type="Gene3D" id="2.60.40.1490">
    <property type="entry name" value="Histone chaperone ASF1-like"/>
    <property type="match status" value="1"/>
</dbReference>
<evidence type="ECO:0000313" key="7">
    <source>
        <dbReference type="Proteomes" id="UP000324907"/>
    </source>
</evidence>
<evidence type="ECO:0000313" key="5">
    <source>
        <dbReference type="Proteomes" id="UP000322899"/>
    </source>
</evidence>
<evidence type="ECO:0000313" key="6">
    <source>
        <dbReference type="Proteomes" id="UP000323011"/>
    </source>
</evidence>
<evidence type="ECO:0000313" key="2">
    <source>
        <dbReference type="EMBL" id="KAA0156092.1"/>
    </source>
</evidence>
<dbReference type="GO" id="GO:0005634">
    <property type="term" value="C:nucleus"/>
    <property type="evidence" value="ECO:0007669"/>
    <property type="project" value="InterPro"/>
</dbReference>
<dbReference type="EMBL" id="VLTN01000027">
    <property type="protein sequence ID" value="KAA0151398.1"/>
    <property type="molecule type" value="Genomic_DNA"/>
</dbReference>
<dbReference type="Proteomes" id="UP000324907">
    <property type="component" value="Unassembled WGS sequence"/>
</dbReference>
<dbReference type="EMBL" id="VLTO01000055">
    <property type="protein sequence ID" value="KAA0171262.1"/>
    <property type="molecule type" value="Genomic_DNA"/>
</dbReference>
<evidence type="ECO:0000313" key="8">
    <source>
        <dbReference type="Proteomes" id="UP000325113"/>
    </source>
</evidence>
<organism evidence="3 7">
    <name type="scientific">Cafeteria roenbergensis</name>
    <name type="common">Marine flagellate</name>
    <dbReference type="NCBI Taxonomy" id="33653"/>
    <lineage>
        <taxon>Eukaryota</taxon>
        <taxon>Sar</taxon>
        <taxon>Stramenopiles</taxon>
        <taxon>Bigyra</taxon>
        <taxon>Opalozoa</taxon>
        <taxon>Bicosoecida</taxon>
        <taxon>Cafeteriaceae</taxon>
        <taxon>Cafeteria</taxon>
    </lineage>
</organism>
<evidence type="ECO:0000313" key="4">
    <source>
        <dbReference type="EMBL" id="KAA0171262.1"/>
    </source>
</evidence>
<comment type="caution">
    <text evidence="3">The sequence shown here is derived from an EMBL/GenBank/DDBJ whole genome shotgun (WGS) entry which is preliminary data.</text>
</comment>
<dbReference type="InterPro" id="IPR036747">
    <property type="entry name" value="ASF1-like_sf"/>
</dbReference>
<dbReference type="GO" id="GO:0006325">
    <property type="term" value="P:chromatin organization"/>
    <property type="evidence" value="ECO:0007669"/>
    <property type="project" value="InterPro"/>
</dbReference>
<gene>
    <name evidence="4" type="ORF">FNF27_06381</name>
    <name evidence="3" type="ORF">FNF28_04007</name>
    <name evidence="1" type="ORF">FNF29_04597</name>
    <name evidence="2" type="ORF">FNF31_05998</name>
</gene>
<dbReference type="OMA" id="WEVQYLV"/>
<evidence type="ECO:0000313" key="1">
    <source>
        <dbReference type="EMBL" id="KAA0151398.1"/>
    </source>
</evidence>
<dbReference type="Proteomes" id="UP000322899">
    <property type="component" value="Unassembled WGS sequence"/>
</dbReference>
<dbReference type="AlphaFoldDB" id="A0A5A8DHJ7"/>
<keyword evidence="6" id="KW-1185">Reference proteome</keyword>
<name>A0A5A8DHJ7_CAFRO</name>
<accession>A0A5A8DHJ7</accession>
<evidence type="ECO:0000313" key="3">
    <source>
        <dbReference type="EMBL" id="KAA0164094.1"/>
    </source>
</evidence>
<dbReference type="Proteomes" id="UP000323011">
    <property type="component" value="Unassembled WGS sequence"/>
</dbReference>
<dbReference type="SUPFAM" id="SSF101546">
    <property type="entry name" value="ASF1-like"/>
    <property type="match status" value="1"/>
</dbReference>
<protein>
    <submittedName>
        <fullName evidence="3">Uncharacterized protein</fullName>
    </submittedName>
</protein>
<dbReference type="Proteomes" id="UP000325113">
    <property type="component" value="Unassembled WGS sequence"/>
</dbReference>
<dbReference type="EMBL" id="VLTM01000085">
    <property type="protein sequence ID" value="KAA0156092.1"/>
    <property type="molecule type" value="Genomic_DNA"/>
</dbReference>
<dbReference type="OrthoDB" id="203202at2759"/>
<dbReference type="EMBL" id="VLTL01000060">
    <property type="protein sequence ID" value="KAA0164094.1"/>
    <property type="molecule type" value="Genomic_DNA"/>
</dbReference>